<dbReference type="EMBL" id="VAFL01000037">
    <property type="protein sequence ID" value="TKW63214.1"/>
    <property type="molecule type" value="Genomic_DNA"/>
</dbReference>
<dbReference type="AlphaFoldDB" id="A0A533HYR1"/>
<dbReference type="Proteomes" id="UP000315344">
    <property type="component" value="Unassembled WGS sequence"/>
</dbReference>
<sequence length="204" mass="22168">MWPEDADIRSVPPASAVADPSRWYLGGADFLRAISREAAPDVLDAYEDEYLELIAVPADGEAAEWSADQLEYDAVQQALIFAYDACPSAVTIRWQGLPTDETIDLFDHLVTQAGLDPVAPLLNMAYGGQPSDGITDMEIAEHTANLIKPYGWSIGGISLSDARHYFIAPNPVIARFAGTAPVQPLSGVAETRETFSYVNDWHGQ</sequence>
<comment type="caution">
    <text evidence="1">The sequence shown here is derived from an EMBL/GenBank/DDBJ whole genome shotgun (WGS) entry which is preliminary data.</text>
</comment>
<proteinExistence type="predicted"/>
<reference evidence="1 2" key="1">
    <citation type="journal article" date="2017" name="Nat. Commun.">
        <title>In situ click chemistry generation of cyclooxygenase-2 inhibitors.</title>
        <authorList>
            <person name="Bhardwaj A."/>
            <person name="Kaur J."/>
            <person name="Wuest M."/>
            <person name="Wuest F."/>
        </authorList>
    </citation>
    <scope>NUCLEOTIDE SEQUENCE [LARGE SCALE GENOMIC DNA]</scope>
    <source>
        <strain evidence="1">S2_012_000_R3_94</strain>
    </source>
</reference>
<gene>
    <name evidence="1" type="ORF">DI616_19870</name>
</gene>
<name>A0A533HYR1_PARDE</name>
<organism evidence="1 2">
    <name type="scientific">Paracoccus denitrificans</name>
    <dbReference type="NCBI Taxonomy" id="266"/>
    <lineage>
        <taxon>Bacteria</taxon>
        <taxon>Pseudomonadati</taxon>
        <taxon>Pseudomonadota</taxon>
        <taxon>Alphaproteobacteria</taxon>
        <taxon>Rhodobacterales</taxon>
        <taxon>Paracoccaceae</taxon>
        <taxon>Paracoccus</taxon>
    </lineage>
</organism>
<evidence type="ECO:0000313" key="2">
    <source>
        <dbReference type="Proteomes" id="UP000315344"/>
    </source>
</evidence>
<evidence type="ECO:0000313" key="1">
    <source>
        <dbReference type="EMBL" id="TKW63214.1"/>
    </source>
</evidence>
<accession>A0A533HYR1</accession>
<protein>
    <submittedName>
        <fullName evidence="1">Uncharacterized protein</fullName>
    </submittedName>
</protein>